<dbReference type="EMBL" id="CAJVPW010044035">
    <property type="protein sequence ID" value="CAG8753267.1"/>
    <property type="molecule type" value="Genomic_DNA"/>
</dbReference>
<feature type="non-terminal residue" evidence="1">
    <location>
        <position position="301"/>
    </location>
</feature>
<gene>
    <name evidence="1" type="ORF">SPELUC_LOCUS14633</name>
</gene>
<name>A0ACA9QLS1_9GLOM</name>
<evidence type="ECO:0000313" key="2">
    <source>
        <dbReference type="Proteomes" id="UP000789366"/>
    </source>
</evidence>
<keyword evidence="2" id="KW-1185">Reference proteome</keyword>
<comment type="caution">
    <text evidence="1">The sequence shown here is derived from an EMBL/GenBank/DDBJ whole genome shotgun (WGS) entry which is preliminary data.</text>
</comment>
<organism evidence="1 2">
    <name type="scientific">Cetraspora pellucida</name>
    <dbReference type="NCBI Taxonomy" id="1433469"/>
    <lineage>
        <taxon>Eukaryota</taxon>
        <taxon>Fungi</taxon>
        <taxon>Fungi incertae sedis</taxon>
        <taxon>Mucoromycota</taxon>
        <taxon>Glomeromycotina</taxon>
        <taxon>Glomeromycetes</taxon>
        <taxon>Diversisporales</taxon>
        <taxon>Gigasporaceae</taxon>
        <taxon>Cetraspora</taxon>
    </lineage>
</organism>
<reference evidence="1" key="1">
    <citation type="submission" date="2021-06" db="EMBL/GenBank/DDBJ databases">
        <authorList>
            <person name="Kallberg Y."/>
            <person name="Tangrot J."/>
            <person name="Rosling A."/>
        </authorList>
    </citation>
    <scope>NUCLEOTIDE SEQUENCE</scope>
    <source>
        <strain evidence="1">28 12/20/2015</strain>
    </source>
</reference>
<dbReference type="Proteomes" id="UP000789366">
    <property type="component" value="Unassembled WGS sequence"/>
</dbReference>
<accession>A0ACA9QLS1</accession>
<protein>
    <submittedName>
        <fullName evidence="1">10074_t:CDS:1</fullName>
    </submittedName>
</protein>
<evidence type="ECO:0000313" key="1">
    <source>
        <dbReference type="EMBL" id="CAG8753267.1"/>
    </source>
</evidence>
<sequence>VTIEKCEKLEKVDIRYLKDNKELNVKDCPKLTYLNVNLLRKLGCSGNELEKLELHCPKLTYLNVSYNKLTDLDFFKTKDEKHPKNLEELYIHGNSFEKINLTDFSKLKKLFISPSNEKKIDIKKPDKTKIIECLDAQKWLDEGGWKSEENKDKKEEDIETLNLDSKHLKRLKENPEGKGLNDLNTLDISNNPPLSLDKGFRTKGNNENVSLKTLQNLPKLKTLYIDESSITEEVLKKLPLSLEKIYCGEIKKDNTKKEIKKARQEKINKSFKDEEETKELISRIISENEDESESSQQSQSL</sequence>
<proteinExistence type="predicted"/>
<feature type="non-terminal residue" evidence="1">
    <location>
        <position position="1"/>
    </location>
</feature>